<dbReference type="PANTHER" id="PTHR35871">
    <property type="entry name" value="EXPRESSED PROTEIN"/>
    <property type="match status" value="1"/>
</dbReference>
<evidence type="ECO:0000313" key="2">
    <source>
        <dbReference type="Proteomes" id="UP000265703"/>
    </source>
</evidence>
<dbReference type="Proteomes" id="UP000265703">
    <property type="component" value="Unassembled WGS sequence"/>
</dbReference>
<gene>
    <name evidence="1" type="ORF">C1645_698280</name>
</gene>
<dbReference type="AlphaFoldDB" id="A0A397SPR6"/>
<keyword evidence="2" id="KW-1185">Reference proteome</keyword>
<protein>
    <submittedName>
        <fullName evidence="1">Uncharacterized protein</fullName>
    </submittedName>
</protein>
<organism evidence="1 2">
    <name type="scientific">Glomus cerebriforme</name>
    <dbReference type="NCBI Taxonomy" id="658196"/>
    <lineage>
        <taxon>Eukaryota</taxon>
        <taxon>Fungi</taxon>
        <taxon>Fungi incertae sedis</taxon>
        <taxon>Mucoromycota</taxon>
        <taxon>Glomeromycotina</taxon>
        <taxon>Glomeromycetes</taxon>
        <taxon>Glomerales</taxon>
        <taxon>Glomeraceae</taxon>
        <taxon>Glomus</taxon>
    </lineage>
</organism>
<accession>A0A397SPR6</accession>
<dbReference type="OrthoDB" id="10044727at2759"/>
<dbReference type="STRING" id="658196.A0A397SPR6"/>
<sequence length="179" mass="21335">MGIERKKTISENIACTWLKHFGWKFHVRKKDVYYNDHERPDVIEYRKHFLNKIFELEKRMPKPLNNNIIVLKELILNVNKKCHILITHDKFTFYANDEKKTFWRSVGHQPLQKKGVELSLHISDFFIEVDRYLKTKEKKHITEKTIPIFEELHPSDVGVFAFDNITSHAAYVEDALIAL</sequence>
<reference evidence="1 2" key="1">
    <citation type="submission" date="2018-06" db="EMBL/GenBank/DDBJ databases">
        <title>Comparative genomics reveals the genomic features of Rhizophagus irregularis, R. cerebriforme, R. diaphanum and Gigaspora rosea, and their symbiotic lifestyle signature.</title>
        <authorList>
            <person name="Morin E."/>
            <person name="San Clemente H."/>
            <person name="Chen E.C.H."/>
            <person name="De La Providencia I."/>
            <person name="Hainaut M."/>
            <person name="Kuo A."/>
            <person name="Kohler A."/>
            <person name="Murat C."/>
            <person name="Tang N."/>
            <person name="Roy S."/>
            <person name="Loubradou J."/>
            <person name="Henrissat B."/>
            <person name="Grigoriev I.V."/>
            <person name="Corradi N."/>
            <person name="Roux C."/>
            <person name="Martin F.M."/>
        </authorList>
    </citation>
    <scope>NUCLEOTIDE SEQUENCE [LARGE SCALE GENOMIC DNA]</scope>
    <source>
        <strain evidence="1 2">DAOM 227022</strain>
    </source>
</reference>
<dbReference type="PANTHER" id="PTHR35871:SF1">
    <property type="entry name" value="CXC1-LIKE CYSTEINE CLUSTER ASSOCIATED WITH KDZ TRANSPOSASES DOMAIN-CONTAINING PROTEIN"/>
    <property type="match status" value="1"/>
</dbReference>
<name>A0A397SPR6_9GLOM</name>
<comment type="caution">
    <text evidence="1">The sequence shown here is derived from an EMBL/GenBank/DDBJ whole genome shotgun (WGS) entry which is preliminary data.</text>
</comment>
<proteinExistence type="predicted"/>
<evidence type="ECO:0000313" key="1">
    <source>
        <dbReference type="EMBL" id="RIA84841.1"/>
    </source>
</evidence>
<dbReference type="EMBL" id="QKYT01000465">
    <property type="protein sequence ID" value="RIA84841.1"/>
    <property type="molecule type" value="Genomic_DNA"/>
</dbReference>